<evidence type="ECO:0000259" key="13">
    <source>
        <dbReference type="Pfam" id="PF23022"/>
    </source>
</evidence>
<comment type="function">
    <text evidence="6">Involved in lipid remodeling during GPI-anchor maturation.</text>
</comment>
<evidence type="ECO:0000256" key="8">
    <source>
        <dbReference type="ARBA" id="ARBA00063490"/>
    </source>
</evidence>
<keyword evidence="5" id="KW-0325">Glycoprotein</keyword>
<name>A0A7I8W2S9_9ANNE</name>
<feature type="transmembrane region" description="Helical" evidence="11">
    <location>
        <begin position="257"/>
        <end position="274"/>
    </location>
</feature>
<dbReference type="GO" id="GO:0005783">
    <property type="term" value="C:endoplasmic reticulum"/>
    <property type="evidence" value="ECO:0007669"/>
    <property type="project" value="TreeGrafter"/>
</dbReference>
<dbReference type="Gene3D" id="3.60.10.10">
    <property type="entry name" value="Endonuclease/exonuclease/phosphatase"/>
    <property type="match status" value="1"/>
</dbReference>
<comment type="caution">
    <text evidence="15">The sequence shown here is derived from an EMBL/GenBank/DDBJ whole genome shotgun (WGS) entry which is preliminary data.</text>
</comment>
<evidence type="ECO:0000259" key="12">
    <source>
        <dbReference type="Pfam" id="PF23021"/>
    </source>
</evidence>
<dbReference type="OrthoDB" id="68581at2759"/>
<feature type="transmembrane region" description="Helical" evidence="11">
    <location>
        <begin position="390"/>
        <end position="409"/>
    </location>
</feature>
<protein>
    <recommendedName>
        <fullName evidence="9">PGAP2-interacting protein</fullName>
    </recommendedName>
    <alternativeName>
        <fullName evidence="10">Cell wall biogenesis protein 43 C-terminal homolog</fullName>
    </alternativeName>
</protein>
<dbReference type="Proteomes" id="UP000549394">
    <property type="component" value="Unassembled WGS sequence"/>
</dbReference>
<dbReference type="AlphaFoldDB" id="A0A7I8W2S9"/>
<dbReference type="PANTHER" id="PTHR14859">
    <property type="entry name" value="CALCOFLUOR WHITE HYPERSENSITIVE PROTEIN PRECURSOR"/>
    <property type="match status" value="1"/>
</dbReference>
<evidence type="ECO:0000256" key="1">
    <source>
        <dbReference type="ARBA" id="ARBA00004141"/>
    </source>
</evidence>
<proteinExistence type="inferred from homology"/>
<evidence type="ECO:0000256" key="9">
    <source>
        <dbReference type="ARBA" id="ARBA00070285"/>
    </source>
</evidence>
<feature type="transmembrane region" description="Helical" evidence="11">
    <location>
        <begin position="280"/>
        <end position="298"/>
    </location>
</feature>
<feature type="domain" description="PGAP2IP C-terminal nuclease-like" evidence="14">
    <location>
        <begin position="425"/>
        <end position="649"/>
    </location>
</feature>
<dbReference type="Pfam" id="PF23022">
    <property type="entry name" value="6TM_1st_PGAP2IP"/>
    <property type="match status" value="1"/>
</dbReference>
<evidence type="ECO:0000259" key="14">
    <source>
        <dbReference type="Pfam" id="PF23226"/>
    </source>
</evidence>
<feature type="transmembrane region" description="Helical" evidence="11">
    <location>
        <begin position="43"/>
        <end position="64"/>
    </location>
</feature>
<dbReference type="GO" id="GO:0006506">
    <property type="term" value="P:GPI anchor biosynthetic process"/>
    <property type="evidence" value="ECO:0007669"/>
    <property type="project" value="TreeGrafter"/>
</dbReference>
<evidence type="ECO:0000256" key="7">
    <source>
        <dbReference type="ARBA" id="ARBA00060979"/>
    </source>
</evidence>
<keyword evidence="4 11" id="KW-0472">Membrane</keyword>
<accession>A0A7I8W2S9</accession>
<evidence type="ECO:0000256" key="10">
    <source>
        <dbReference type="ARBA" id="ARBA00083370"/>
    </source>
</evidence>
<feature type="transmembrane region" description="Helical" evidence="11">
    <location>
        <begin position="342"/>
        <end position="359"/>
    </location>
</feature>
<comment type="subcellular location">
    <subcellularLocation>
        <location evidence="1">Membrane</location>
        <topology evidence="1">Multi-pass membrane protein</topology>
    </subcellularLocation>
</comment>
<gene>
    <name evidence="15" type="ORF">DGYR_LOCUS10272</name>
</gene>
<feature type="transmembrane region" description="Helical" evidence="11">
    <location>
        <begin position="310"/>
        <end position="330"/>
    </location>
</feature>
<keyword evidence="16" id="KW-1185">Reference proteome</keyword>
<dbReference type="InterPro" id="IPR036691">
    <property type="entry name" value="Endo/exonu/phosph_ase_sf"/>
</dbReference>
<evidence type="ECO:0000256" key="4">
    <source>
        <dbReference type="ARBA" id="ARBA00023136"/>
    </source>
</evidence>
<dbReference type="InterPro" id="IPR051916">
    <property type="entry name" value="GPI-anchor_lipid_remodeler"/>
</dbReference>
<organism evidence="15 16">
    <name type="scientific">Dimorphilus gyrociliatus</name>
    <dbReference type="NCBI Taxonomy" id="2664684"/>
    <lineage>
        <taxon>Eukaryota</taxon>
        <taxon>Metazoa</taxon>
        <taxon>Spiralia</taxon>
        <taxon>Lophotrochozoa</taxon>
        <taxon>Annelida</taxon>
        <taxon>Polychaeta</taxon>
        <taxon>Polychaeta incertae sedis</taxon>
        <taxon>Dinophilidae</taxon>
        <taxon>Dimorphilus</taxon>
    </lineage>
</organism>
<feature type="transmembrane region" description="Helical" evidence="11">
    <location>
        <begin position="231"/>
        <end position="250"/>
    </location>
</feature>
<dbReference type="EMBL" id="CAJFCJ010000017">
    <property type="protein sequence ID" value="CAD5122461.1"/>
    <property type="molecule type" value="Genomic_DNA"/>
</dbReference>
<feature type="transmembrane region" description="Helical" evidence="11">
    <location>
        <begin position="127"/>
        <end position="144"/>
    </location>
</feature>
<feature type="domain" description="PGAP2IP second transmembrane" evidence="12">
    <location>
        <begin position="191"/>
        <end position="366"/>
    </location>
</feature>
<keyword evidence="2 11" id="KW-0812">Transmembrane</keyword>
<evidence type="ECO:0000256" key="6">
    <source>
        <dbReference type="ARBA" id="ARBA00058459"/>
    </source>
</evidence>
<evidence type="ECO:0000313" key="15">
    <source>
        <dbReference type="EMBL" id="CAD5122461.1"/>
    </source>
</evidence>
<feature type="transmembrane region" description="Helical" evidence="11">
    <location>
        <begin position="193"/>
        <end position="211"/>
    </location>
</feature>
<feature type="domain" description="PGAP2IP first transmembrane" evidence="13">
    <location>
        <begin position="20"/>
        <end position="169"/>
    </location>
</feature>
<dbReference type="SUPFAM" id="SSF56219">
    <property type="entry name" value="DNase I-like"/>
    <property type="match status" value="1"/>
</dbReference>
<keyword evidence="3 11" id="KW-1133">Transmembrane helix</keyword>
<sequence>MTETPVLSIRSWIREALLGYAFWCLFQGLAPIIWFFPLNELELSGYEAFAVCLLSPCILGITAFKRFFSQRYSMALLRLIAIAGLGSFQCPSTISRLIVLCAGLASSLIVLAASITSKNQLKRHTTAWGLILGLLTFVSVRVWFLSFVPTWWNDTWNSITVAFGIIATIDKIASGEDSEPKSNEKDVYNRNCLIMGCGLGTMLFQTQLLLGESSILSRWTIKEYPDPGPQPFPHGALIIFTLLIGVFLIWNGIFRRSKLACIVYTISFFILYYFPRTTGFSAGLLVILYTFLVWPEILDDLTTSRAASTFVIGAIVYLIEIFFSVWTVAYNFVPGGVFTRERTHVLIGIMTATLSLYVLTGKDQKKNNSPAMILNAKGSRGTTKHASSSLMIICILLLLFGFGGFFYRLPNQEFNHPPKEHPNANFTAAIWTYHFGYDNRGWPSLERTKTLFDKIDADFITLLESDASKTFLGNNDLGLWLSEKMGMYVDFGPSTKDHTWGNLILSRYPIVKSKHHLLPSPEGELAPAITATVNMSGNFIDFVVTHMGNDRDVLDRKLQAEVLSKELKKATNPVVFLGYVTSAPQSREYLQLIEKGNVKDIDSTDMDRWCEYIMYRGLRRLGYARISNGGLSDTEIQVAKFQIPESKNFKDNDKLITNPSKIERINRFNPSFGEFSHGHNWIVDHRYHMSTPKYFLP</sequence>
<feature type="transmembrane region" description="Helical" evidence="11">
    <location>
        <begin position="94"/>
        <end position="115"/>
    </location>
</feature>
<evidence type="ECO:0000313" key="16">
    <source>
        <dbReference type="Proteomes" id="UP000549394"/>
    </source>
</evidence>
<evidence type="ECO:0000256" key="11">
    <source>
        <dbReference type="SAM" id="Phobius"/>
    </source>
</evidence>
<dbReference type="GO" id="GO:0016020">
    <property type="term" value="C:membrane"/>
    <property type="evidence" value="ECO:0007669"/>
    <property type="project" value="UniProtKB-SubCell"/>
</dbReference>
<evidence type="ECO:0000256" key="2">
    <source>
        <dbReference type="ARBA" id="ARBA00022692"/>
    </source>
</evidence>
<dbReference type="InterPro" id="IPR057315">
    <property type="entry name" value="Exo_endo_phos_PGAP2IP_C"/>
</dbReference>
<reference evidence="15 16" key="1">
    <citation type="submission" date="2020-08" db="EMBL/GenBank/DDBJ databases">
        <authorList>
            <person name="Hejnol A."/>
        </authorList>
    </citation>
    <scope>NUCLEOTIDE SEQUENCE [LARGE SCALE GENOMIC DNA]</scope>
</reference>
<dbReference type="InterPro" id="IPR053911">
    <property type="entry name" value="PGAP2IP_TM_2nd"/>
</dbReference>
<evidence type="ECO:0000256" key="3">
    <source>
        <dbReference type="ARBA" id="ARBA00022989"/>
    </source>
</evidence>
<dbReference type="InterPro" id="IPR053912">
    <property type="entry name" value="PGAP2IP_TM_1nd"/>
</dbReference>
<dbReference type="Pfam" id="PF23021">
    <property type="entry name" value="6TM_2nd_PGAP2IP"/>
    <property type="match status" value="1"/>
</dbReference>
<dbReference type="Pfam" id="PF23226">
    <property type="entry name" value="Exo_endo_phos_PGAP2IP"/>
    <property type="match status" value="1"/>
</dbReference>
<dbReference type="PANTHER" id="PTHR14859:SF1">
    <property type="entry name" value="PGAP2-INTERACTING PROTEIN"/>
    <property type="match status" value="1"/>
</dbReference>
<feature type="transmembrane region" description="Helical" evidence="11">
    <location>
        <begin position="17"/>
        <end position="37"/>
    </location>
</feature>
<comment type="subunit">
    <text evidence="8">Interacts with PGAP2/FRAG1.</text>
</comment>
<dbReference type="FunFam" id="3.60.10.10:FF:000021">
    <property type="entry name" value="PGAP2-interacting protein isoform A"/>
    <property type="match status" value="1"/>
</dbReference>
<comment type="similarity">
    <text evidence="7">Belongs to the PGAP2IP family.</text>
</comment>
<evidence type="ECO:0000256" key="5">
    <source>
        <dbReference type="ARBA" id="ARBA00023180"/>
    </source>
</evidence>